<evidence type="ECO:0000256" key="1">
    <source>
        <dbReference type="SAM" id="MobiDB-lite"/>
    </source>
</evidence>
<evidence type="ECO:0000313" key="3">
    <source>
        <dbReference type="Proteomes" id="UP001270362"/>
    </source>
</evidence>
<protein>
    <submittedName>
        <fullName evidence="2">Uncharacterized protein</fullName>
    </submittedName>
</protein>
<dbReference type="PANTHER" id="PTHR34117">
    <property type="entry name" value="STYLE CELL-CYCLE INHIBITOR 1"/>
    <property type="match status" value="1"/>
</dbReference>
<dbReference type="Proteomes" id="UP001270362">
    <property type="component" value="Unassembled WGS sequence"/>
</dbReference>
<sequence length="466" mass="52255">MTSVDDTRQAKSSRMSRSCSPLLDSRTSRTNQPRTRSRSALRAAARDSDRDGDRDRERDRSEDRSHSRRHEHHHSSRRHHHHHREDLHPSSHRSSRHNEGRLTSSSHGKGQPRLSTKHSHSAPKADTDNAPSDAAATVAVLPYGARRLTKSDFAAFEPLLAHYLELHKALDVRALDAIEVRGRWKSFMGKWNRGELPEGWYEPELFLRVAHDRANEAEEEGEQEPRALSAEDADMLDHGDDEETVVSKFPPTGRPSQAAIEASRPTPRQPTTTTTNPNSDSDSDSYGPSLPPIPGHRPASAHHASTTSRGTPHGPGIPRLDDLTLRAELDAAAHADSVAALRQARKADRAQQKEALDELVPRADPGSRERMLEKKRAVNDKMRAFREPSPGGEVPESELLGDGDGGLSEHKRMVASMQQKVSERQLRREEARRAKNAERDERIGAFRAREEKTIETLRELARRRFG</sequence>
<feature type="compositionally biased region" description="Basic and acidic residues" evidence="1">
    <location>
        <begin position="421"/>
        <end position="437"/>
    </location>
</feature>
<feature type="compositionally biased region" description="Basic and acidic residues" evidence="1">
    <location>
        <begin position="345"/>
        <end position="386"/>
    </location>
</feature>
<comment type="caution">
    <text evidence="2">The sequence shown here is derived from an EMBL/GenBank/DDBJ whole genome shotgun (WGS) entry which is preliminary data.</text>
</comment>
<feature type="compositionally biased region" description="Basic and acidic residues" evidence="1">
    <location>
        <begin position="44"/>
        <end position="65"/>
    </location>
</feature>
<organism evidence="2 3">
    <name type="scientific">Podospora appendiculata</name>
    <dbReference type="NCBI Taxonomy" id="314037"/>
    <lineage>
        <taxon>Eukaryota</taxon>
        <taxon>Fungi</taxon>
        <taxon>Dikarya</taxon>
        <taxon>Ascomycota</taxon>
        <taxon>Pezizomycotina</taxon>
        <taxon>Sordariomycetes</taxon>
        <taxon>Sordariomycetidae</taxon>
        <taxon>Sordariales</taxon>
        <taxon>Podosporaceae</taxon>
        <taxon>Podospora</taxon>
    </lineage>
</organism>
<feature type="region of interest" description="Disordered" evidence="1">
    <location>
        <begin position="341"/>
        <end position="408"/>
    </location>
</feature>
<name>A0AAE0X0W4_9PEZI</name>
<feature type="region of interest" description="Disordered" evidence="1">
    <location>
        <begin position="1"/>
        <end position="133"/>
    </location>
</feature>
<dbReference type="InterPro" id="IPR044688">
    <property type="entry name" value="SCI-1-like"/>
</dbReference>
<feature type="region of interest" description="Disordered" evidence="1">
    <location>
        <begin position="240"/>
        <end position="322"/>
    </location>
</feature>
<feature type="compositionally biased region" description="Basic residues" evidence="1">
    <location>
        <begin position="66"/>
        <end position="83"/>
    </location>
</feature>
<reference evidence="2" key="1">
    <citation type="journal article" date="2023" name="Mol. Phylogenet. Evol.">
        <title>Genome-scale phylogeny and comparative genomics of the fungal order Sordariales.</title>
        <authorList>
            <person name="Hensen N."/>
            <person name="Bonometti L."/>
            <person name="Westerberg I."/>
            <person name="Brannstrom I.O."/>
            <person name="Guillou S."/>
            <person name="Cros-Aarteil S."/>
            <person name="Calhoun S."/>
            <person name="Haridas S."/>
            <person name="Kuo A."/>
            <person name="Mondo S."/>
            <person name="Pangilinan J."/>
            <person name="Riley R."/>
            <person name="LaButti K."/>
            <person name="Andreopoulos B."/>
            <person name="Lipzen A."/>
            <person name="Chen C."/>
            <person name="Yan M."/>
            <person name="Daum C."/>
            <person name="Ng V."/>
            <person name="Clum A."/>
            <person name="Steindorff A."/>
            <person name="Ohm R.A."/>
            <person name="Martin F."/>
            <person name="Silar P."/>
            <person name="Natvig D.O."/>
            <person name="Lalanne C."/>
            <person name="Gautier V."/>
            <person name="Ament-Velasquez S.L."/>
            <person name="Kruys A."/>
            <person name="Hutchinson M.I."/>
            <person name="Powell A.J."/>
            <person name="Barry K."/>
            <person name="Miller A.N."/>
            <person name="Grigoriev I.V."/>
            <person name="Debuchy R."/>
            <person name="Gladieux P."/>
            <person name="Hiltunen Thoren M."/>
            <person name="Johannesson H."/>
        </authorList>
    </citation>
    <scope>NUCLEOTIDE SEQUENCE</scope>
    <source>
        <strain evidence="2">CBS 314.62</strain>
    </source>
</reference>
<gene>
    <name evidence="2" type="ORF">B0T22DRAFT_285743</name>
</gene>
<accession>A0AAE0X0W4</accession>
<proteinExistence type="predicted"/>
<keyword evidence="3" id="KW-1185">Reference proteome</keyword>
<feature type="compositionally biased region" description="Polar residues" evidence="1">
    <location>
        <begin position="10"/>
        <end position="19"/>
    </location>
</feature>
<dbReference type="EMBL" id="JAULSO010000005">
    <property type="protein sequence ID" value="KAK3682495.1"/>
    <property type="molecule type" value="Genomic_DNA"/>
</dbReference>
<dbReference type="PANTHER" id="PTHR34117:SF1">
    <property type="entry name" value="STYLE CELL-CYCLE INHIBITOR 1"/>
    <property type="match status" value="1"/>
</dbReference>
<evidence type="ECO:0000313" key="2">
    <source>
        <dbReference type="EMBL" id="KAK3682495.1"/>
    </source>
</evidence>
<feature type="compositionally biased region" description="Low complexity" evidence="1">
    <location>
        <begin position="263"/>
        <end position="288"/>
    </location>
</feature>
<dbReference type="AlphaFoldDB" id="A0AAE0X0W4"/>
<feature type="region of interest" description="Disordered" evidence="1">
    <location>
        <begin position="418"/>
        <end position="437"/>
    </location>
</feature>
<reference evidence="2" key="2">
    <citation type="submission" date="2023-06" db="EMBL/GenBank/DDBJ databases">
        <authorList>
            <consortium name="Lawrence Berkeley National Laboratory"/>
            <person name="Haridas S."/>
            <person name="Hensen N."/>
            <person name="Bonometti L."/>
            <person name="Westerberg I."/>
            <person name="Brannstrom I.O."/>
            <person name="Guillou S."/>
            <person name="Cros-Aarteil S."/>
            <person name="Calhoun S."/>
            <person name="Kuo A."/>
            <person name="Mondo S."/>
            <person name="Pangilinan J."/>
            <person name="Riley R."/>
            <person name="Labutti K."/>
            <person name="Andreopoulos B."/>
            <person name="Lipzen A."/>
            <person name="Chen C."/>
            <person name="Yanf M."/>
            <person name="Daum C."/>
            <person name="Ng V."/>
            <person name="Clum A."/>
            <person name="Steindorff A."/>
            <person name="Ohm R."/>
            <person name="Martin F."/>
            <person name="Silar P."/>
            <person name="Natvig D."/>
            <person name="Lalanne C."/>
            <person name="Gautier V."/>
            <person name="Ament-Velasquez S.L."/>
            <person name="Kruys A."/>
            <person name="Hutchinson M.I."/>
            <person name="Powell A.J."/>
            <person name="Barry K."/>
            <person name="Miller A.N."/>
            <person name="Grigoriev I.V."/>
            <person name="Debuchy R."/>
            <person name="Gladieux P."/>
            <person name="Thoren M.H."/>
            <person name="Johannesson H."/>
        </authorList>
    </citation>
    <scope>NUCLEOTIDE SEQUENCE</scope>
    <source>
        <strain evidence="2">CBS 314.62</strain>
    </source>
</reference>